<comment type="caution">
    <text evidence="1">The sequence shown here is derived from an EMBL/GenBank/DDBJ whole genome shotgun (WGS) entry which is preliminary data.</text>
</comment>
<dbReference type="VEuPathDB" id="FungiDB:VP01_844g2"/>
<dbReference type="EMBL" id="LAVV01013993">
    <property type="protein sequence ID" value="KNZ45137.1"/>
    <property type="molecule type" value="Genomic_DNA"/>
</dbReference>
<dbReference type="PANTHER" id="PTHR31912">
    <property type="entry name" value="IP13529P"/>
    <property type="match status" value="1"/>
</dbReference>
<reference evidence="1 2" key="1">
    <citation type="submission" date="2015-08" db="EMBL/GenBank/DDBJ databases">
        <title>Next Generation Sequencing and Analysis of the Genome of Puccinia sorghi L Schw, the Causal Agent of Maize Common Rust.</title>
        <authorList>
            <person name="Rochi L."/>
            <person name="Burguener G."/>
            <person name="Darino M."/>
            <person name="Turjanski A."/>
            <person name="Kreff E."/>
            <person name="Dieguez M.J."/>
            <person name="Sacco F."/>
        </authorList>
    </citation>
    <scope>NUCLEOTIDE SEQUENCE [LARGE SCALE GENOMIC DNA]</scope>
    <source>
        <strain evidence="1 2">RO10H11247</strain>
    </source>
</reference>
<sequence>MEGSVPWHPVTLLRIHTHYQKAFHPHKPPHTGIKNLNQCFNWREDLCFELRMQIAAIRKGTSTSTNPLLSYPSHVKCIYPDSCHHQSTQDLLVVIPANLKLNSHVLMRVDITELEKTYLEILMEDETHLAEACKYSVLSDGVKIKNLFPTYGTSKPMERFYVTCQLNTHISFFFKFTGLPPQMSNQEYNFHFFSTSKVASCLELAEPIVEYIK</sequence>
<dbReference type="STRING" id="27349.A0A0L6U9Z7"/>
<dbReference type="PANTHER" id="PTHR31912:SF34">
    <property type="entry name" value="NOTOCHORD-RELATED PROTEIN"/>
    <property type="match status" value="1"/>
</dbReference>
<keyword evidence="2" id="KW-1185">Reference proteome</keyword>
<proteinExistence type="predicted"/>
<evidence type="ECO:0000313" key="2">
    <source>
        <dbReference type="Proteomes" id="UP000037035"/>
    </source>
</evidence>
<name>A0A0L6U9Z7_9BASI</name>
<dbReference type="Proteomes" id="UP000037035">
    <property type="component" value="Unassembled WGS sequence"/>
</dbReference>
<accession>A0A0L6U9Z7</accession>
<organism evidence="1 2">
    <name type="scientific">Puccinia sorghi</name>
    <dbReference type="NCBI Taxonomy" id="27349"/>
    <lineage>
        <taxon>Eukaryota</taxon>
        <taxon>Fungi</taxon>
        <taxon>Dikarya</taxon>
        <taxon>Basidiomycota</taxon>
        <taxon>Pucciniomycotina</taxon>
        <taxon>Pucciniomycetes</taxon>
        <taxon>Pucciniales</taxon>
        <taxon>Pucciniaceae</taxon>
        <taxon>Puccinia</taxon>
    </lineage>
</organism>
<dbReference type="OrthoDB" id="2246127at2759"/>
<evidence type="ECO:0000313" key="1">
    <source>
        <dbReference type="EMBL" id="KNZ45137.1"/>
    </source>
</evidence>
<dbReference type="AlphaFoldDB" id="A0A0L6U9Z7"/>
<gene>
    <name evidence="1" type="ORF">VP01_844g2</name>
</gene>
<protein>
    <submittedName>
        <fullName evidence="1">Uncharacterized protein</fullName>
    </submittedName>
</protein>